<accession>A0A9D5CNL8</accession>
<dbReference type="GO" id="GO:0003700">
    <property type="term" value="F:DNA-binding transcription factor activity"/>
    <property type="evidence" value="ECO:0007669"/>
    <property type="project" value="InterPro"/>
</dbReference>
<reference evidence="8" key="2">
    <citation type="journal article" date="2022" name="Hortic Res">
        <title>The genome of Dioscorea zingiberensis sheds light on the biosynthesis, origin and evolution of the medicinally important diosgenin saponins.</title>
        <authorList>
            <person name="Li Y."/>
            <person name="Tan C."/>
            <person name="Li Z."/>
            <person name="Guo J."/>
            <person name="Li S."/>
            <person name="Chen X."/>
            <person name="Wang C."/>
            <person name="Dai X."/>
            <person name="Yang H."/>
            <person name="Song W."/>
            <person name="Hou L."/>
            <person name="Xu J."/>
            <person name="Tong Z."/>
            <person name="Xu A."/>
            <person name="Yuan X."/>
            <person name="Wang W."/>
            <person name="Yang Q."/>
            <person name="Chen L."/>
            <person name="Sun Z."/>
            <person name="Wang K."/>
            <person name="Pan B."/>
            <person name="Chen J."/>
            <person name="Bao Y."/>
            <person name="Liu F."/>
            <person name="Qi X."/>
            <person name="Gang D.R."/>
            <person name="Wen J."/>
            <person name="Li J."/>
        </authorList>
    </citation>
    <scope>NUCLEOTIDE SEQUENCE</scope>
    <source>
        <strain evidence="8">Dzin_1.0</strain>
    </source>
</reference>
<dbReference type="EMBL" id="JAGGNH010000004">
    <property type="protein sequence ID" value="KAJ0975325.1"/>
    <property type="molecule type" value="Genomic_DNA"/>
</dbReference>
<dbReference type="PROSITE" id="PS51519">
    <property type="entry name" value="RWP_RK"/>
    <property type="match status" value="1"/>
</dbReference>
<keyword evidence="2" id="KW-0805">Transcription regulation</keyword>
<keyword evidence="5" id="KW-0804">Transcription</keyword>
<reference evidence="8" key="1">
    <citation type="submission" date="2021-03" db="EMBL/GenBank/DDBJ databases">
        <authorList>
            <person name="Li Z."/>
            <person name="Yang C."/>
        </authorList>
    </citation>
    <scope>NUCLEOTIDE SEQUENCE</scope>
    <source>
        <strain evidence="8">Dzin_1.0</strain>
        <tissue evidence="8">Leaf</tissue>
    </source>
</reference>
<dbReference type="InterPro" id="IPR044607">
    <property type="entry name" value="RKD-like"/>
</dbReference>
<keyword evidence="9" id="KW-1185">Reference proteome</keyword>
<protein>
    <recommendedName>
        <fullName evidence="7">RWP-RK domain-containing protein</fullName>
    </recommendedName>
</protein>
<dbReference type="Pfam" id="PF02042">
    <property type="entry name" value="RWP-RK"/>
    <property type="match status" value="1"/>
</dbReference>
<organism evidence="8 9">
    <name type="scientific">Dioscorea zingiberensis</name>
    <dbReference type="NCBI Taxonomy" id="325984"/>
    <lineage>
        <taxon>Eukaryota</taxon>
        <taxon>Viridiplantae</taxon>
        <taxon>Streptophyta</taxon>
        <taxon>Embryophyta</taxon>
        <taxon>Tracheophyta</taxon>
        <taxon>Spermatophyta</taxon>
        <taxon>Magnoliopsida</taxon>
        <taxon>Liliopsida</taxon>
        <taxon>Dioscoreales</taxon>
        <taxon>Dioscoreaceae</taxon>
        <taxon>Dioscorea</taxon>
    </lineage>
</organism>
<proteinExistence type="predicted"/>
<sequence length="247" mass="28766">MDNWQIGNYEVASMGDDQLDFSSFSLHSEFPPWDWQLDYPLEEDSIIEAPPLAQCDASCPLFHPNNLLMQDEFYGLFDGENGCLWDENMDKRSSESKKEIAEEAKERKVEGSAREEKALTFEEVSRYFYMPITQAAKKLNVGLTLLKKKCRELGIPRWPHRKMKSLQTLIKNVQDMEREEGQVGEAQLRSILEILEQERKMTEKEPGIQMEENTKRLRQACFKANYKKRRLMALEGTQATESYGCFN</sequence>
<gene>
    <name evidence="8" type="ORF">J5N97_017290</name>
</gene>
<evidence type="ECO:0000313" key="8">
    <source>
        <dbReference type="EMBL" id="KAJ0975325.1"/>
    </source>
</evidence>
<evidence type="ECO:0000256" key="6">
    <source>
        <dbReference type="ARBA" id="ARBA00023242"/>
    </source>
</evidence>
<evidence type="ECO:0000256" key="3">
    <source>
        <dbReference type="ARBA" id="ARBA00023054"/>
    </source>
</evidence>
<comment type="caution">
    <text evidence="8">The sequence shown here is derived from an EMBL/GenBank/DDBJ whole genome shotgun (WGS) entry which is preliminary data.</text>
</comment>
<dbReference type="PANTHER" id="PTHR46373">
    <property type="entry name" value="PROTEIN RKD4"/>
    <property type="match status" value="1"/>
</dbReference>
<evidence type="ECO:0000313" key="9">
    <source>
        <dbReference type="Proteomes" id="UP001085076"/>
    </source>
</evidence>
<keyword evidence="3" id="KW-0175">Coiled coil</keyword>
<comment type="function">
    <text evidence="1">Putative transcription factor.</text>
</comment>
<dbReference type="AlphaFoldDB" id="A0A9D5CNL8"/>
<evidence type="ECO:0000256" key="2">
    <source>
        <dbReference type="ARBA" id="ARBA00023015"/>
    </source>
</evidence>
<evidence type="ECO:0000256" key="4">
    <source>
        <dbReference type="ARBA" id="ARBA00023125"/>
    </source>
</evidence>
<evidence type="ECO:0000259" key="7">
    <source>
        <dbReference type="PROSITE" id="PS51519"/>
    </source>
</evidence>
<dbReference type="GO" id="GO:0003677">
    <property type="term" value="F:DNA binding"/>
    <property type="evidence" value="ECO:0007669"/>
    <property type="project" value="UniProtKB-KW"/>
</dbReference>
<evidence type="ECO:0000256" key="1">
    <source>
        <dbReference type="ARBA" id="ARBA00004049"/>
    </source>
</evidence>
<evidence type="ECO:0000256" key="5">
    <source>
        <dbReference type="ARBA" id="ARBA00023163"/>
    </source>
</evidence>
<feature type="domain" description="RWP-RK" evidence="7">
    <location>
        <begin position="99"/>
        <end position="186"/>
    </location>
</feature>
<name>A0A9D5CNL8_9LILI</name>
<keyword evidence="4" id="KW-0238">DNA-binding</keyword>
<dbReference type="Proteomes" id="UP001085076">
    <property type="component" value="Miscellaneous, Linkage group lg04"/>
</dbReference>
<dbReference type="InterPro" id="IPR003035">
    <property type="entry name" value="RWP-RK_dom"/>
</dbReference>
<dbReference type="OrthoDB" id="6270329at2759"/>
<keyword evidence="6" id="KW-0539">Nucleus</keyword>
<dbReference type="PANTHER" id="PTHR46373:SF2">
    <property type="entry name" value="RWP-RK DOMAIN-CONTAINING PROTEIN"/>
    <property type="match status" value="1"/>
</dbReference>